<comment type="caution">
    <text evidence="1">The sequence shown here is derived from an EMBL/GenBank/DDBJ whole genome shotgun (WGS) entry which is preliminary data.</text>
</comment>
<evidence type="ECO:0000313" key="1">
    <source>
        <dbReference type="EMBL" id="MDN3241992.1"/>
    </source>
</evidence>
<dbReference type="EMBL" id="JAUEMJ010000006">
    <property type="protein sequence ID" value="MDN3241992.1"/>
    <property type="molecule type" value="Genomic_DNA"/>
</dbReference>
<reference evidence="1" key="1">
    <citation type="submission" date="2023-06" db="EMBL/GenBank/DDBJ databases">
        <title>Gycomyces niveus sp.nov., a novel actinomycete isolated from soil in Shouguang.</title>
        <authorList>
            <person name="Yang X."/>
            <person name="Zhao J."/>
        </authorList>
    </citation>
    <scope>NUCLEOTIDE SEQUENCE</scope>
    <source>
        <strain evidence="1">NEAU C2</strain>
    </source>
</reference>
<evidence type="ECO:0008006" key="3">
    <source>
        <dbReference type="Google" id="ProtNLM"/>
    </source>
</evidence>
<keyword evidence="2" id="KW-1185">Reference proteome</keyword>
<evidence type="ECO:0000313" key="2">
    <source>
        <dbReference type="Proteomes" id="UP001171902"/>
    </source>
</evidence>
<protein>
    <recommendedName>
        <fullName evidence="3">Adhesin domain-containing protein</fullName>
    </recommendedName>
</protein>
<gene>
    <name evidence="1" type="ORF">QWI33_19885</name>
</gene>
<organism evidence="1 2">
    <name type="scientific">Glycomyces tritici</name>
    <dbReference type="NCBI Taxonomy" id="2665176"/>
    <lineage>
        <taxon>Bacteria</taxon>
        <taxon>Bacillati</taxon>
        <taxon>Actinomycetota</taxon>
        <taxon>Actinomycetes</taxon>
        <taxon>Glycomycetales</taxon>
        <taxon>Glycomycetaceae</taxon>
        <taxon>Glycomyces</taxon>
    </lineage>
</organism>
<dbReference type="RefSeq" id="WP_289958893.1">
    <property type="nucleotide sequence ID" value="NZ_JAUEMJ010000006.1"/>
</dbReference>
<name>A0ABT7YTM3_9ACTN</name>
<sequence>MHTFDTPAPVTAVVDIVLGDIRFTAADRGTTVVDVAPIDPGRALDVEAAAKVNVEFEAGRLRVWQPKLRSAFARKFGSVRISVQLPTGSNVQGDTADGEYVVQGSVGTCRLKNAIGDIKVAEAAEVRLATSAGRIAVDRVHGSADISGSGDLRAARIGGEAAVKNIGGDTWIGEAGGDLRASSSQGPITVGVAHAGVRAKTAIGAISVGEALAGPIDLHAAVGRLEVGVPEGTDARLDAKTPTGLVRNESQHAGAARQIAVKARTSGGDVIIRNVTGSEQIQKAA</sequence>
<dbReference type="Proteomes" id="UP001171902">
    <property type="component" value="Unassembled WGS sequence"/>
</dbReference>
<accession>A0ABT7YTM3</accession>
<proteinExistence type="predicted"/>